<feature type="region of interest" description="Disordered" evidence="5">
    <location>
        <begin position="57"/>
        <end position="95"/>
    </location>
</feature>
<evidence type="ECO:0000256" key="2">
    <source>
        <dbReference type="ARBA" id="ARBA00022618"/>
    </source>
</evidence>
<keyword evidence="4" id="KW-0131">Cell cycle</keyword>
<feature type="domain" description="ANKLE2 third alpha/beta" evidence="6">
    <location>
        <begin position="270"/>
        <end position="365"/>
    </location>
</feature>
<keyword evidence="7" id="KW-1185">Reference proteome</keyword>
<dbReference type="SMART" id="SM00248">
    <property type="entry name" value="ANK"/>
    <property type="match status" value="2"/>
</dbReference>
<dbReference type="GO" id="GO:0051721">
    <property type="term" value="F:protein phosphatase 2A binding"/>
    <property type="evidence" value="ECO:0007669"/>
    <property type="project" value="TreeGrafter"/>
</dbReference>
<dbReference type="Pfam" id="PF24567">
    <property type="entry name" value="ANKLE2_3rd"/>
    <property type="match status" value="1"/>
</dbReference>
<dbReference type="InterPro" id="IPR056237">
    <property type="entry name" value="ANKLE2_3rd"/>
</dbReference>
<dbReference type="GO" id="GO:0051301">
    <property type="term" value="P:cell division"/>
    <property type="evidence" value="ECO:0007669"/>
    <property type="project" value="UniProtKB-KW"/>
</dbReference>
<evidence type="ECO:0000256" key="4">
    <source>
        <dbReference type="ARBA" id="ARBA00023306"/>
    </source>
</evidence>
<keyword evidence="3" id="KW-0040">ANK repeat</keyword>
<name>A0A158R4A4_9BILA</name>
<comment type="similarity">
    <text evidence="1">Belongs to the ANKLE2 family.</text>
</comment>
<dbReference type="STRING" id="451379.A0A158R4A4"/>
<dbReference type="InterPro" id="IPR002110">
    <property type="entry name" value="Ankyrin_rpt"/>
</dbReference>
<evidence type="ECO:0000256" key="3">
    <source>
        <dbReference type="ARBA" id="ARBA00023043"/>
    </source>
</evidence>
<dbReference type="WBParaSite" id="SMUV_0000284101-mRNA-1">
    <property type="protein sequence ID" value="SMUV_0000284101-mRNA-1"/>
    <property type="gene ID" value="SMUV_0000284101"/>
</dbReference>
<protein>
    <submittedName>
        <fullName evidence="8">ANK_REP_REGION domain-containing protein</fullName>
    </submittedName>
</protein>
<evidence type="ECO:0000256" key="5">
    <source>
        <dbReference type="SAM" id="MobiDB-lite"/>
    </source>
</evidence>
<evidence type="ECO:0000259" key="6">
    <source>
        <dbReference type="Pfam" id="PF24567"/>
    </source>
</evidence>
<dbReference type="Gene3D" id="1.25.40.20">
    <property type="entry name" value="Ankyrin repeat-containing domain"/>
    <property type="match status" value="1"/>
</dbReference>
<accession>A0A158R4A4</accession>
<dbReference type="InterPro" id="IPR036770">
    <property type="entry name" value="Ankyrin_rpt-contain_sf"/>
</dbReference>
<dbReference type="PANTHER" id="PTHR12349">
    <property type="entry name" value="ANKYRIN REPEAT AND LEM DOMAIN-CONTAINING PROTEIN 2"/>
    <property type="match status" value="1"/>
</dbReference>
<dbReference type="PANTHER" id="PTHR12349:SF4">
    <property type="entry name" value="ANKYRIN REPEAT AND LEM DOMAIN-CONTAINING PROTEIN 2"/>
    <property type="match status" value="1"/>
</dbReference>
<reference evidence="8" key="1">
    <citation type="submission" date="2016-04" db="UniProtKB">
        <authorList>
            <consortium name="WormBaseParasite"/>
        </authorList>
    </citation>
    <scope>IDENTIFICATION</scope>
</reference>
<organism evidence="7 8">
    <name type="scientific">Syphacia muris</name>
    <dbReference type="NCBI Taxonomy" id="451379"/>
    <lineage>
        <taxon>Eukaryota</taxon>
        <taxon>Metazoa</taxon>
        <taxon>Ecdysozoa</taxon>
        <taxon>Nematoda</taxon>
        <taxon>Chromadorea</taxon>
        <taxon>Rhabditida</taxon>
        <taxon>Spirurina</taxon>
        <taxon>Oxyuridomorpha</taxon>
        <taxon>Oxyuroidea</taxon>
        <taxon>Oxyuridae</taxon>
        <taxon>Syphacia</taxon>
    </lineage>
</organism>
<sequence length="622" mass="70589">MGDYIAVYIPSPNGQSTGGIFKTVKDATKCASTPEAKASGGARFKRFSNREDAKAFVERGNDSRTNCNSPVFSPERPSPSSSQTSSNSYSESISSYPSVSPIVLNRLRRAIETKNKGAFVGFVKENPRCLINVCGDKPTIIFEGCRYNVLHIAAKCGNCFVIQYVLKFICDLNLLLDVYGTSIKDVRNRSVVLLDSYLNTPDKGCGDIPLHFASKFGHKEAVEIFLTYEQTEKDRLNNDQKSPLEVCVTRYNGPDKEEIREKIQRLFCSFYVPLYRPLDNSTSAIIFAPGAYPSKTLSKNNIGQPYTAIYTIAAVAGPFDCMERAQNFQKEWINEKRDKRLRDPLKGAEEVGRCLAKANNVKWVEKWPFSQELINLSSREGLAILNKFLMSLQRKQQDESERLDNIEDYNYLHKVRRRLVFDDLSDSDDDDFVDALDYFECPKIAENSYYQYESSSNFSRAVSESSSDAIDSLIQHMHLLRLNDSFELDGAKDKLVVDGTGKNSLCNCDNSCAEFVKSALKRECPDELLDFEECTKFLDEVFYTPPSSPTPVYISDEVATKDDEDLLVALKLVEPDLISEFYAVEEYIRKLEKIPASKRAVLPYTDSPRRVKFKRNHIRRYD</sequence>
<dbReference type="AlphaFoldDB" id="A0A158R4A4"/>
<evidence type="ECO:0000256" key="1">
    <source>
        <dbReference type="ARBA" id="ARBA00007597"/>
    </source>
</evidence>
<dbReference type="GO" id="GO:0005783">
    <property type="term" value="C:endoplasmic reticulum"/>
    <property type="evidence" value="ECO:0007669"/>
    <property type="project" value="TreeGrafter"/>
</dbReference>
<evidence type="ECO:0000313" key="7">
    <source>
        <dbReference type="Proteomes" id="UP000046393"/>
    </source>
</evidence>
<dbReference type="Proteomes" id="UP000046393">
    <property type="component" value="Unplaced"/>
</dbReference>
<proteinExistence type="inferred from homology"/>
<dbReference type="SUPFAM" id="SSF48403">
    <property type="entry name" value="Ankyrin repeat"/>
    <property type="match status" value="1"/>
</dbReference>
<feature type="compositionally biased region" description="Low complexity" evidence="5">
    <location>
        <begin position="69"/>
        <end position="95"/>
    </location>
</feature>
<evidence type="ECO:0000313" key="8">
    <source>
        <dbReference type="WBParaSite" id="SMUV_0000284101-mRNA-1"/>
    </source>
</evidence>
<keyword evidence="2" id="KW-0132">Cell division</keyword>